<dbReference type="InterPro" id="IPR039697">
    <property type="entry name" value="Alcohol_dehydrogenase_Fe"/>
</dbReference>
<name>A0AAW4L6Q3_9BACT</name>
<dbReference type="InterPro" id="IPR018211">
    <property type="entry name" value="ADH_Fe_CS"/>
</dbReference>
<dbReference type="PANTHER" id="PTHR11496:SF102">
    <property type="entry name" value="ALCOHOL DEHYDROGENASE 4"/>
    <property type="match status" value="1"/>
</dbReference>
<evidence type="ECO:0000313" key="8">
    <source>
        <dbReference type="Proteomes" id="UP000811899"/>
    </source>
</evidence>
<keyword evidence="8" id="KW-1185">Reference proteome</keyword>
<evidence type="ECO:0000313" key="7">
    <source>
        <dbReference type="EMBL" id="MBT0664718.1"/>
    </source>
</evidence>
<dbReference type="Pfam" id="PF00465">
    <property type="entry name" value="Fe-ADH"/>
    <property type="match status" value="1"/>
</dbReference>
<dbReference type="GO" id="GO:0004022">
    <property type="term" value="F:alcohol dehydrogenase (NAD+) activity"/>
    <property type="evidence" value="ECO:0007669"/>
    <property type="project" value="TreeGrafter"/>
</dbReference>
<dbReference type="FunFam" id="1.20.1090.10:FF:000001">
    <property type="entry name" value="Aldehyde-alcohol dehydrogenase"/>
    <property type="match status" value="1"/>
</dbReference>
<dbReference type="Gene3D" id="1.20.1090.10">
    <property type="entry name" value="Dehydroquinate synthase-like - alpha domain"/>
    <property type="match status" value="1"/>
</dbReference>
<dbReference type="SUPFAM" id="SSF56796">
    <property type="entry name" value="Dehydroquinate synthase-like"/>
    <property type="match status" value="1"/>
</dbReference>
<dbReference type="InterPro" id="IPR001670">
    <property type="entry name" value="ADH_Fe/GldA"/>
</dbReference>
<dbReference type="GO" id="GO:0046872">
    <property type="term" value="F:metal ion binding"/>
    <property type="evidence" value="ECO:0007669"/>
    <property type="project" value="InterPro"/>
</dbReference>
<keyword evidence="3" id="KW-0560">Oxidoreductase</keyword>
<comment type="caution">
    <text evidence="7">The sequence shown here is derived from an EMBL/GenBank/DDBJ whole genome shotgun (WGS) entry which is preliminary data.</text>
</comment>
<evidence type="ECO:0000259" key="6">
    <source>
        <dbReference type="Pfam" id="PF25137"/>
    </source>
</evidence>
<sequence>METLRAMRKFLIPEIVYGNDAHRLVGHYAERFGLRSVLVVSDPGVAAVGWTGRVVEVLAGAGVTPIPFTAVTPNPKDHEVMSGVTRYREAGCDGIVAVGGGSPMDCAKGIGIVCSNKGKILDYAGVDQVPLPMPPLICIATTAGSAADISQFAIITDTSDQRKSAIVSKSVVPDVALVDPVLTMTMPVELTACTGMDALVHAIEAYVSNASSPFTDIHALHAVRLIARNLSDAINDPLSAVARDAMMFASTQAGMAFSNASLGAVHAMAHSLGGMLDSPHGACNAQLLDSVIAYNFPAAPQRYREIAQAMGMELDGVDDGTACAFLVAGIARLREQIGITETLSGQGVTRDHLPLLAAKAMEDACMVTNPRRPTQQDIEGIYAQAL</sequence>
<evidence type="ECO:0000256" key="4">
    <source>
        <dbReference type="ARBA" id="ARBA00023027"/>
    </source>
</evidence>
<accession>A0AAW4L6Q3</accession>
<dbReference type="FunFam" id="3.40.50.1970:FF:000003">
    <property type="entry name" value="Alcohol dehydrogenase, iron-containing"/>
    <property type="match status" value="1"/>
</dbReference>
<dbReference type="PANTHER" id="PTHR11496">
    <property type="entry name" value="ALCOHOL DEHYDROGENASE"/>
    <property type="match status" value="1"/>
</dbReference>
<feature type="domain" description="Alcohol dehydrogenase iron-type/glycerol dehydrogenase GldA" evidence="5">
    <location>
        <begin position="14"/>
        <end position="180"/>
    </location>
</feature>
<keyword evidence="4" id="KW-0520">NAD</keyword>
<reference evidence="7 8" key="1">
    <citation type="submission" date="2021-05" db="EMBL/GenBank/DDBJ databases">
        <title>The draft genome of Geobacter pelophilus DSM 12255.</title>
        <authorList>
            <person name="Xu Z."/>
            <person name="Masuda Y."/>
            <person name="Itoh H."/>
            <person name="Senoo K."/>
        </authorList>
    </citation>
    <scope>NUCLEOTIDE SEQUENCE [LARGE SCALE GENOMIC DNA]</scope>
    <source>
        <strain evidence="7 8">DSM 12255</strain>
    </source>
</reference>
<dbReference type="Pfam" id="PF25137">
    <property type="entry name" value="ADH_Fe_C"/>
    <property type="match status" value="1"/>
</dbReference>
<comment type="similarity">
    <text evidence="2">Belongs to the iron-containing alcohol dehydrogenase family.</text>
</comment>
<evidence type="ECO:0000256" key="1">
    <source>
        <dbReference type="ARBA" id="ARBA00001962"/>
    </source>
</evidence>
<dbReference type="NCBIfam" id="NF041833">
    <property type="entry name" value="Fe_ADH_ErcA"/>
    <property type="match status" value="1"/>
</dbReference>
<feature type="domain" description="Fe-containing alcohol dehydrogenase-like C-terminal" evidence="6">
    <location>
        <begin position="191"/>
        <end position="385"/>
    </location>
</feature>
<comment type="cofactor">
    <cofactor evidence="1">
        <name>Fe cation</name>
        <dbReference type="ChEBI" id="CHEBI:24875"/>
    </cofactor>
</comment>
<dbReference type="RefSeq" id="WP_214171470.1">
    <property type="nucleotide sequence ID" value="NZ_JAHCVJ010000003.1"/>
</dbReference>
<dbReference type="PROSITE" id="PS00913">
    <property type="entry name" value="ADH_IRON_1"/>
    <property type="match status" value="1"/>
</dbReference>
<protein>
    <submittedName>
        <fullName evidence="7">Iron-containing alcohol dehydrogenase</fullName>
    </submittedName>
</protein>
<dbReference type="AlphaFoldDB" id="A0AAW4L6Q3"/>
<evidence type="ECO:0000259" key="5">
    <source>
        <dbReference type="Pfam" id="PF00465"/>
    </source>
</evidence>
<dbReference type="InterPro" id="IPR056798">
    <property type="entry name" value="ADH_Fe_C"/>
</dbReference>
<proteinExistence type="inferred from homology"/>
<dbReference type="Gene3D" id="3.40.50.1970">
    <property type="match status" value="1"/>
</dbReference>
<dbReference type="EMBL" id="JAHCVJ010000003">
    <property type="protein sequence ID" value="MBT0664718.1"/>
    <property type="molecule type" value="Genomic_DNA"/>
</dbReference>
<organism evidence="7 8">
    <name type="scientific">Geoanaerobacter pelophilus</name>
    <dbReference type="NCBI Taxonomy" id="60036"/>
    <lineage>
        <taxon>Bacteria</taxon>
        <taxon>Pseudomonadati</taxon>
        <taxon>Thermodesulfobacteriota</taxon>
        <taxon>Desulfuromonadia</taxon>
        <taxon>Geobacterales</taxon>
        <taxon>Geobacteraceae</taxon>
        <taxon>Geoanaerobacter</taxon>
    </lineage>
</organism>
<evidence type="ECO:0000256" key="3">
    <source>
        <dbReference type="ARBA" id="ARBA00023002"/>
    </source>
</evidence>
<gene>
    <name evidence="7" type="ORF">KI809_10445</name>
</gene>
<dbReference type="Proteomes" id="UP000811899">
    <property type="component" value="Unassembled WGS sequence"/>
</dbReference>
<dbReference type="CDD" id="cd17814">
    <property type="entry name" value="Fe-ADH-like"/>
    <property type="match status" value="1"/>
</dbReference>
<evidence type="ECO:0000256" key="2">
    <source>
        <dbReference type="ARBA" id="ARBA00007358"/>
    </source>
</evidence>